<feature type="region of interest" description="Disordered" evidence="1">
    <location>
        <begin position="156"/>
        <end position="180"/>
    </location>
</feature>
<comment type="caution">
    <text evidence="2">The sequence shown here is derived from an EMBL/GenBank/DDBJ whole genome shotgun (WGS) entry which is preliminary data.</text>
</comment>
<feature type="compositionally biased region" description="Basic and acidic residues" evidence="1">
    <location>
        <begin position="160"/>
        <end position="173"/>
    </location>
</feature>
<sequence length="279" mass="30632">MQYIGCPTFFAGHADVHPFYAAETVTRRRRLTVINQQRSSRHTAEQIPVVLVDAPVSAWVQSASVYSGAPFAKGSLNCGGRHGRIFHGHVISNICGATVAERLACSPPTKAIRAQSPAGPLWIFACGNYAGGFYRGSLVYPAISFRYVSAGRRRNARAGETGHPRENPLDSHMQKSGGDPIGNRTRFALVGWVKDIVYQRTAQARKELLARIMHAATEIKDSRVQLRRASRAVHKSVGKKNTLRWRRLFIKFAAHAALQATVLLPTGNTRKLSPPGSQL</sequence>
<dbReference type="Proteomes" id="UP001159363">
    <property type="component" value="Chromosome 2"/>
</dbReference>
<reference evidence="2 3" key="1">
    <citation type="submission" date="2023-02" db="EMBL/GenBank/DDBJ databases">
        <title>LHISI_Scaffold_Assembly.</title>
        <authorList>
            <person name="Stuart O.P."/>
            <person name="Cleave R."/>
            <person name="Magrath M.J.L."/>
            <person name="Mikheyev A.S."/>
        </authorList>
    </citation>
    <scope>NUCLEOTIDE SEQUENCE [LARGE SCALE GENOMIC DNA]</scope>
    <source>
        <strain evidence="2">Daus_M_001</strain>
        <tissue evidence="2">Leg muscle</tissue>
    </source>
</reference>
<organism evidence="2 3">
    <name type="scientific">Dryococelus australis</name>
    <dbReference type="NCBI Taxonomy" id="614101"/>
    <lineage>
        <taxon>Eukaryota</taxon>
        <taxon>Metazoa</taxon>
        <taxon>Ecdysozoa</taxon>
        <taxon>Arthropoda</taxon>
        <taxon>Hexapoda</taxon>
        <taxon>Insecta</taxon>
        <taxon>Pterygota</taxon>
        <taxon>Neoptera</taxon>
        <taxon>Polyneoptera</taxon>
        <taxon>Phasmatodea</taxon>
        <taxon>Verophasmatodea</taxon>
        <taxon>Anareolatae</taxon>
        <taxon>Phasmatidae</taxon>
        <taxon>Eurycanthinae</taxon>
        <taxon>Dryococelus</taxon>
    </lineage>
</organism>
<evidence type="ECO:0000313" key="2">
    <source>
        <dbReference type="EMBL" id="KAJ8892051.1"/>
    </source>
</evidence>
<accession>A0ABQ9I5X5</accession>
<gene>
    <name evidence="2" type="ORF">PR048_004618</name>
</gene>
<name>A0ABQ9I5X5_9NEOP</name>
<evidence type="ECO:0000256" key="1">
    <source>
        <dbReference type="SAM" id="MobiDB-lite"/>
    </source>
</evidence>
<protein>
    <submittedName>
        <fullName evidence="2">Uncharacterized protein</fullName>
    </submittedName>
</protein>
<keyword evidence="3" id="KW-1185">Reference proteome</keyword>
<dbReference type="EMBL" id="JARBHB010000002">
    <property type="protein sequence ID" value="KAJ8892051.1"/>
    <property type="molecule type" value="Genomic_DNA"/>
</dbReference>
<proteinExistence type="predicted"/>
<evidence type="ECO:0000313" key="3">
    <source>
        <dbReference type="Proteomes" id="UP001159363"/>
    </source>
</evidence>